<dbReference type="RefSeq" id="WP_170831785.1">
    <property type="nucleotide sequence ID" value="NZ_CP016634.1"/>
</dbReference>
<organism evidence="1">
    <name type="scientific">Pseudomonas putida</name>
    <name type="common">Arthrobacter siderocapsulatus</name>
    <dbReference type="NCBI Taxonomy" id="303"/>
    <lineage>
        <taxon>Bacteria</taxon>
        <taxon>Pseudomonadati</taxon>
        <taxon>Pseudomonadota</taxon>
        <taxon>Gammaproteobacteria</taxon>
        <taxon>Pseudomonadales</taxon>
        <taxon>Pseudomonadaceae</taxon>
        <taxon>Pseudomonas</taxon>
    </lineage>
</organism>
<dbReference type="NCBIfam" id="NF041603">
    <property type="entry name" value="Cys_rich_47"/>
    <property type="match status" value="1"/>
</dbReference>
<reference evidence="1" key="1">
    <citation type="submission" date="2016-07" db="EMBL/GenBank/DDBJ databases">
        <title>New class B carbapenemase carried by novel plasmid in Pseudomonas putida enviromental strain in eastern Amazonia.</title>
        <authorList>
            <person name="Souza C.O."/>
            <person name="Lima K.V."/>
            <person name="Brasiliense D.M."/>
            <person name="Perez-Chaparro P.J."/>
            <person name="Mamizuka E.M."/>
            <person name="Lima M.O."/>
            <person name="Lima L.N."/>
            <person name="McCulloch J.A."/>
        </authorList>
    </citation>
    <scope>NUCLEOTIDE SEQUENCE [LARGE SCALE GENOMIC DNA]</scope>
    <source>
        <strain evidence="1">IEC33019</strain>
    </source>
</reference>
<dbReference type="InterPro" id="IPR048088">
    <property type="entry name" value="Cys_rich_PSPA7_2676-like"/>
</dbReference>
<proteinExistence type="predicted"/>
<dbReference type="EMBL" id="CP016634">
    <property type="protein sequence ID" value="ANY87151.1"/>
    <property type="molecule type" value="Genomic_DNA"/>
</dbReference>
<protein>
    <submittedName>
        <fullName evidence="1">Uncharacterized protein</fullName>
    </submittedName>
</protein>
<gene>
    <name evidence="1" type="ORF">IEC33019_1585</name>
</gene>
<sequence length="47" mass="5290">MTFICLLRGCQWGAALSCEYPGLQCQCCERCGALRYCRPGQPFEPET</sequence>
<dbReference type="AlphaFoldDB" id="A0A1B2F4N8"/>
<accession>A0A1B2F4N8</accession>
<name>A0A1B2F4N8_PSEPU</name>
<evidence type="ECO:0000313" key="1">
    <source>
        <dbReference type="EMBL" id="ANY87151.1"/>
    </source>
</evidence>